<evidence type="ECO:0000313" key="3">
    <source>
        <dbReference type="EMBL" id="CAH0762564.1"/>
    </source>
</evidence>
<feature type="compositionally biased region" description="Low complexity" evidence="1">
    <location>
        <begin position="265"/>
        <end position="287"/>
    </location>
</feature>
<dbReference type="Proteomes" id="UP001152759">
    <property type="component" value="Chromosome 10"/>
</dbReference>
<sequence>MLARVLGLLILSNWMPVFSVPTKPKSLLVEYTKPPHILRSPVGKISIPSEIQPFGSVEIKKGDQLFTAAFPLGSRKLKAPYHVSLAVNESHLLQIQMEPLFALRYVKPTILPATEMWSDLRTRVIPYNKLGFAIGLEKTLSLARRINGVVLPYNLLTCNCRHYADYLTYGKTFGERWKWSYWAMSDRCPLYARIGKHTVVSSSNFVFRDKHNNTYHLNDDPSVWNYVQRKAQVLWRGTKRGVAAVTKQVKKPFKKKKPQERPWADSVDVPTPVSSVSQTSTVKKGGL</sequence>
<protein>
    <submittedName>
        <fullName evidence="3">Uncharacterized protein</fullName>
    </submittedName>
</protein>
<reference evidence="3" key="1">
    <citation type="submission" date="2021-12" db="EMBL/GenBank/DDBJ databases">
        <authorList>
            <person name="King R."/>
        </authorList>
    </citation>
    <scope>NUCLEOTIDE SEQUENCE</scope>
</reference>
<evidence type="ECO:0000256" key="2">
    <source>
        <dbReference type="SAM" id="SignalP"/>
    </source>
</evidence>
<dbReference type="EMBL" id="OU963871">
    <property type="protein sequence ID" value="CAH0762564.1"/>
    <property type="molecule type" value="Genomic_DNA"/>
</dbReference>
<gene>
    <name evidence="3" type="ORF">BEMITA_LOCUS2680</name>
</gene>
<accession>A0A9P0C7N0</accession>
<keyword evidence="4" id="KW-1185">Reference proteome</keyword>
<evidence type="ECO:0000313" key="4">
    <source>
        <dbReference type="Proteomes" id="UP001152759"/>
    </source>
</evidence>
<keyword evidence="2" id="KW-0732">Signal</keyword>
<organism evidence="3 4">
    <name type="scientific">Bemisia tabaci</name>
    <name type="common">Sweetpotato whitefly</name>
    <name type="synonym">Aleurodes tabaci</name>
    <dbReference type="NCBI Taxonomy" id="7038"/>
    <lineage>
        <taxon>Eukaryota</taxon>
        <taxon>Metazoa</taxon>
        <taxon>Ecdysozoa</taxon>
        <taxon>Arthropoda</taxon>
        <taxon>Hexapoda</taxon>
        <taxon>Insecta</taxon>
        <taxon>Pterygota</taxon>
        <taxon>Neoptera</taxon>
        <taxon>Paraneoptera</taxon>
        <taxon>Hemiptera</taxon>
        <taxon>Sternorrhyncha</taxon>
        <taxon>Aleyrodoidea</taxon>
        <taxon>Aleyrodidae</taxon>
        <taxon>Aleyrodinae</taxon>
        <taxon>Bemisia</taxon>
    </lineage>
</organism>
<evidence type="ECO:0000256" key="1">
    <source>
        <dbReference type="SAM" id="MobiDB-lite"/>
    </source>
</evidence>
<dbReference type="AlphaFoldDB" id="A0A9P0C7N0"/>
<feature type="chain" id="PRO_5040505165" evidence="2">
    <location>
        <begin position="20"/>
        <end position="287"/>
    </location>
</feature>
<feature type="signal peptide" evidence="2">
    <location>
        <begin position="1"/>
        <end position="19"/>
    </location>
</feature>
<feature type="compositionally biased region" description="Basic residues" evidence="1">
    <location>
        <begin position="248"/>
        <end position="258"/>
    </location>
</feature>
<name>A0A9P0C7N0_BEMTA</name>
<feature type="region of interest" description="Disordered" evidence="1">
    <location>
        <begin position="248"/>
        <end position="287"/>
    </location>
</feature>
<proteinExistence type="predicted"/>